<comment type="caution">
    <text evidence="9">The sequence shown here is derived from an EMBL/GenBank/DDBJ whole genome shotgun (WGS) entry which is preliminary data.</text>
</comment>
<keyword evidence="4" id="KW-0812">Transmembrane</keyword>
<keyword evidence="2" id="KW-1003">Cell membrane</keyword>
<sequence length="241" mass="26628">MTSKKTNTTFLYLTALTILLALGLALFFRSSAFVVRTIKVQGLSIIPENEILKLANGVQGQNLLLFDQEDLKNKIFLHPLVQDVTFKRVLPHTLVIQITERTPAALVAVPKGVLEVDAQGTFLRRLESWPKTDHPVITGVKVSDTIGPGQNLSNPSLTAALSLLGQAPKELLGQIGELNVNSVQQMTLFLTSGVEVRLGQANEWKDKLNALWQLINDKEYKSFQQGVRYIDFTAAKPVIGR</sequence>
<keyword evidence="5" id="KW-1133">Transmembrane helix</keyword>
<evidence type="ECO:0000256" key="2">
    <source>
        <dbReference type="ARBA" id="ARBA00022475"/>
    </source>
</evidence>
<dbReference type="GO" id="GO:0051301">
    <property type="term" value="P:cell division"/>
    <property type="evidence" value="ECO:0007669"/>
    <property type="project" value="UniProtKB-KW"/>
</dbReference>
<dbReference type="PANTHER" id="PTHR37820">
    <property type="entry name" value="CELL DIVISION PROTEIN DIVIB"/>
    <property type="match status" value="1"/>
</dbReference>
<comment type="subcellular location">
    <subcellularLocation>
        <location evidence="1">Membrane</location>
    </subcellularLocation>
</comment>
<evidence type="ECO:0000313" key="10">
    <source>
        <dbReference type="Proteomes" id="UP000036356"/>
    </source>
</evidence>
<evidence type="ECO:0000256" key="1">
    <source>
        <dbReference type="ARBA" id="ARBA00004370"/>
    </source>
</evidence>
<dbReference type="RefSeq" id="WP_047810779.1">
    <property type="nucleotide sequence ID" value="NZ_LDZY01000010.1"/>
</dbReference>
<name>A0A0J1FPU9_9FIRM</name>
<evidence type="ECO:0000256" key="7">
    <source>
        <dbReference type="ARBA" id="ARBA00023306"/>
    </source>
</evidence>
<dbReference type="EMBL" id="LDZY01000010">
    <property type="protein sequence ID" value="KLU64983.1"/>
    <property type="molecule type" value="Genomic_DNA"/>
</dbReference>
<dbReference type="GO" id="GO:0005886">
    <property type="term" value="C:plasma membrane"/>
    <property type="evidence" value="ECO:0007669"/>
    <property type="project" value="TreeGrafter"/>
</dbReference>
<dbReference type="Pfam" id="PF03799">
    <property type="entry name" value="FtsQ_DivIB_C"/>
    <property type="match status" value="1"/>
</dbReference>
<reference evidence="9 10" key="1">
    <citation type="submission" date="2015-06" db="EMBL/GenBank/DDBJ databases">
        <title>Draft genome of the moderately acidophilic sulfate reducer Candidatus Desulfosporosinus acididurans strain M1.</title>
        <authorList>
            <person name="Poehlein A."/>
            <person name="Petzsch P."/>
            <person name="Johnson B.D."/>
            <person name="Schloemann M."/>
            <person name="Daniel R."/>
            <person name="Muehling M."/>
        </authorList>
    </citation>
    <scope>NUCLEOTIDE SEQUENCE [LARGE SCALE GENOMIC DNA]</scope>
    <source>
        <strain evidence="9 10">M1</strain>
    </source>
</reference>
<dbReference type="PROSITE" id="PS51779">
    <property type="entry name" value="POTRA"/>
    <property type="match status" value="1"/>
</dbReference>
<feature type="domain" description="POTRA" evidence="8">
    <location>
        <begin position="33"/>
        <end position="101"/>
    </location>
</feature>
<keyword evidence="6" id="KW-0472">Membrane</keyword>
<evidence type="ECO:0000256" key="4">
    <source>
        <dbReference type="ARBA" id="ARBA00022692"/>
    </source>
</evidence>
<evidence type="ECO:0000259" key="8">
    <source>
        <dbReference type="PROSITE" id="PS51779"/>
    </source>
</evidence>
<proteinExistence type="predicted"/>
<keyword evidence="7" id="KW-0131">Cell cycle</keyword>
<evidence type="ECO:0000256" key="5">
    <source>
        <dbReference type="ARBA" id="ARBA00022989"/>
    </source>
</evidence>
<evidence type="ECO:0000313" key="9">
    <source>
        <dbReference type="EMBL" id="KLU64983.1"/>
    </source>
</evidence>
<dbReference type="AlphaFoldDB" id="A0A0J1FPU9"/>
<dbReference type="InterPro" id="IPR013685">
    <property type="entry name" value="POTRA_FtsQ_type"/>
</dbReference>
<dbReference type="InterPro" id="IPR034746">
    <property type="entry name" value="POTRA"/>
</dbReference>
<protein>
    <submittedName>
        <fullName evidence="9">Cell division protein FtsQ</fullName>
    </submittedName>
</protein>
<evidence type="ECO:0000256" key="6">
    <source>
        <dbReference type="ARBA" id="ARBA00023136"/>
    </source>
</evidence>
<dbReference type="Pfam" id="PF08478">
    <property type="entry name" value="POTRA_1"/>
    <property type="match status" value="1"/>
</dbReference>
<dbReference type="STRING" id="476652.DEAC_c29500"/>
<dbReference type="PANTHER" id="PTHR37820:SF1">
    <property type="entry name" value="CELL DIVISION PROTEIN FTSQ"/>
    <property type="match status" value="1"/>
</dbReference>
<dbReference type="Gene3D" id="3.10.20.310">
    <property type="entry name" value="membrane protein fhac"/>
    <property type="match status" value="1"/>
</dbReference>
<dbReference type="Proteomes" id="UP000036356">
    <property type="component" value="Unassembled WGS sequence"/>
</dbReference>
<accession>A0A0J1FPU9</accession>
<dbReference type="InterPro" id="IPR005548">
    <property type="entry name" value="Cell_div_FtsQ/DivIB_C"/>
</dbReference>
<gene>
    <name evidence="9" type="primary">ftsQ</name>
    <name evidence="9" type="ORF">DEAC_c29500</name>
</gene>
<organism evidence="9 10">
    <name type="scientific">Desulfosporosinus acididurans</name>
    <dbReference type="NCBI Taxonomy" id="476652"/>
    <lineage>
        <taxon>Bacteria</taxon>
        <taxon>Bacillati</taxon>
        <taxon>Bacillota</taxon>
        <taxon>Clostridia</taxon>
        <taxon>Eubacteriales</taxon>
        <taxon>Desulfitobacteriaceae</taxon>
        <taxon>Desulfosporosinus</taxon>
    </lineage>
</organism>
<keyword evidence="10" id="KW-1185">Reference proteome</keyword>
<dbReference type="PATRIC" id="fig|476652.3.peg.3108"/>
<keyword evidence="3 9" id="KW-0132">Cell division</keyword>
<evidence type="ECO:0000256" key="3">
    <source>
        <dbReference type="ARBA" id="ARBA00022618"/>
    </source>
</evidence>
<dbReference type="InterPro" id="IPR050487">
    <property type="entry name" value="FtsQ_DivIB"/>
</dbReference>